<dbReference type="InterPro" id="IPR011250">
    <property type="entry name" value="OMP/PagP_B-barrel"/>
</dbReference>
<evidence type="ECO:0000256" key="5">
    <source>
        <dbReference type="ARBA" id="ARBA00038306"/>
    </source>
</evidence>
<dbReference type="PANTHER" id="PTHR34001">
    <property type="entry name" value="BLL7405 PROTEIN"/>
    <property type="match status" value="1"/>
</dbReference>
<dbReference type="Proteomes" id="UP001237448">
    <property type="component" value="Unassembled WGS sequence"/>
</dbReference>
<protein>
    <submittedName>
        <fullName evidence="8">Outer membrane immunogenic protein</fullName>
    </submittedName>
</protein>
<evidence type="ECO:0000313" key="8">
    <source>
        <dbReference type="EMBL" id="MDQ0391784.1"/>
    </source>
</evidence>
<comment type="similarity">
    <text evidence="5">Belongs to the Omp25/RopB family.</text>
</comment>
<comment type="caution">
    <text evidence="8">The sequence shown here is derived from an EMBL/GenBank/DDBJ whole genome shotgun (WGS) entry which is preliminary data.</text>
</comment>
<dbReference type="Pfam" id="PF13505">
    <property type="entry name" value="OMP_b-brl"/>
    <property type="match status" value="1"/>
</dbReference>
<evidence type="ECO:0000256" key="2">
    <source>
        <dbReference type="ARBA" id="ARBA00022729"/>
    </source>
</evidence>
<keyword evidence="4" id="KW-0998">Cell outer membrane</keyword>
<dbReference type="EMBL" id="JAUSVK010000001">
    <property type="protein sequence ID" value="MDQ0391784.1"/>
    <property type="molecule type" value="Genomic_DNA"/>
</dbReference>
<evidence type="ECO:0000313" key="9">
    <source>
        <dbReference type="Proteomes" id="UP001237448"/>
    </source>
</evidence>
<feature type="domain" description="Outer membrane protein beta-barrel" evidence="7">
    <location>
        <begin position="16"/>
        <end position="252"/>
    </location>
</feature>
<sequence length="252" mass="26978">MKFLPLAAVLLLSSTAAFAADLAPQAAEPIAPIVAPFSWTGLYAGINGGYAFGTRRDANMTEALGGSPENTFKYGSLSQKGGFGGIQAGYNQQYGNFVLGLEADIEGAAIDGKASRFNNHNGSTVSTKDNVNWFGTVRPRIGYAFDNILIYATGGVAFGGVRYGQDYYQRDVLIYTANSRDSSTKVGFVLGAGVEYAINDHWSAKLEYQYIDLGTSKASAPEITGPTVTGYSINGKMRTDFSTIRLGLNYRF</sequence>
<comment type="subcellular location">
    <subcellularLocation>
        <location evidence="1">Cell outer membrane</location>
    </subcellularLocation>
</comment>
<dbReference type="InterPro" id="IPR027385">
    <property type="entry name" value="Beta-barrel_OMP"/>
</dbReference>
<evidence type="ECO:0000256" key="1">
    <source>
        <dbReference type="ARBA" id="ARBA00004442"/>
    </source>
</evidence>
<dbReference type="Gene3D" id="2.40.160.20">
    <property type="match status" value="1"/>
</dbReference>
<dbReference type="InterPro" id="IPR051692">
    <property type="entry name" value="OMP-like"/>
</dbReference>
<evidence type="ECO:0000256" key="6">
    <source>
        <dbReference type="SAM" id="SignalP"/>
    </source>
</evidence>
<keyword evidence="2 6" id="KW-0732">Signal</keyword>
<evidence type="ECO:0000256" key="3">
    <source>
        <dbReference type="ARBA" id="ARBA00023136"/>
    </source>
</evidence>
<keyword evidence="3" id="KW-0472">Membrane</keyword>
<evidence type="ECO:0000256" key="4">
    <source>
        <dbReference type="ARBA" id="ARBA00023237"/>
    </source>
</evidence>
<dbReference type="RefSeq" id="WP_307424654.1">
    <property type="nucleotide sequence ID" value="NZ_JAUSVK010000001.1"/>
</dbReference>
<name>A0ABU0FCC5_9HYPH</name>
<feature type="chain" id="PRO_5046666651" evidence="6">
    <location>
        <begin position="20"/>
        <end position="252"/>
    </location>
</feature>
<evidence type="ECO:0000259" key="7">
    <source>
        <dbReference type="Pfam" id="PF13505"/>
    </source>
</evidence>
<feature type="signal peptide" evidence="6">
    <location>
        <begin position="1"/>
        <end position="19"/>
    </location>
</feature>
<keyword evidence="9" id="KW-1185">Reference proteome</keyword>
<reference evidence="8 9" key="1">
    <citation type="submission" date="2023-07" db="EMBL/GenBank/DDBJ databases">
        <title>Genomic Encyclopedia of Type Strains, Phase IV (KMG-IV): sequencing the most valuable type-strain genomes for metagenomic binning, comparative biology and taxonomic classification.</title>
        <authorList>
            <person name="Goeker M."/>
        </authorList>
    </citation>
    <scope>NUCLEOTIDE SEQUENCE [LARGE SCALE GENOMIC DNA]</scope>
    <source>
        <strain evidence="8 9">DSM 5896</strain>
    </source>
</reference>
<proteinExistence type="inferred from homology"/>
<dbReference type="SUPFAM" id="SSF56925">
    <property type="entry name" value="OMPA-like"/>
    <property type="match status" value="1"/>
</dbReference>
<gene>
    <name evidence="8" type="ORF">J3R73_001576</name>
</gene>
<accession>A0ABU0FCC5</accession>
<organism evidence="8 9">
    <name type="scientific">Labrys monachus</name>
    <dbReference type="NCBI Taxonomy" id="217067"/>
    <lineage>
        <taxon>Bacteria</taxon>
        <taxon>Pseudomonadati</taxon>
        <taxon>Pseudomonadota</taxon>
        <taxon>Alphaproteobacteria</taxon>
        <taxon>Hyphomicrobiales</taxon>
        <taxon>Xanthobacteraceae</taxon>
        <taxon>Labrys</taxon>
    </lineage>
</organism>
<dbReference type="PANTHER" id="PTHR34001:SF3">
    <property type="entry name" value="BLL7405 PROTEIN"/>
    <property type="match status" value="1"/>
</dbReference>